<comment type="subcellular location">
    <subcellularLocation>
        <location evidence="1">Nucleus</location>
    </subcellularLocation>
</comment>
<dbReference type="GO" id="GO:0031267">
    <property type="term" value="F:small GTPase binding"/>
    <property type="evidence" value="ECO:0007669"/>
    <property type="project" value="InterPro"/>
</dbReference>
<evidence type="ECO:0000256" key="2">
    <source>
        <dbReference type="ARBA" id="ARBA00022448"/>
    </source>
</evidence>
<name>A0A7J6E702_CANSA</name>
<dbReference type="PANTHER" id="PTHR10997">
    <property type="entry name" value="IMPORTIN-7, 8, 11"/>
    <property type="match status" value="1"/>
</dbReference>
<organism evidence="7 8">
    <name type="scientific">Cannabis sativa</name>
    <name type="common">Hemp</name>
    <name type="synonym">Marijuana</name>
    <dbReference type="NCBI Taxonomy" id="3483"/>
    <lineage>
        <taxon>Eukaryota</taxon>
        <taxon>Viridiplantae</taxon>
        <taxon>Streptophyta</taxon>
        <taxon>Embryophyta</taxon>
        <taxon>Tracheophyta</taxon>
        <taxon>Spermatophyta</taxon>
        <taxon>Magnoliopsida</taxon>
        <taxon>eudicotyledons</taxon>
        <taxon>Gunneridae</taxon>
        <taxon>Pentapetalae</taxon>
        <taxon>rosids</taxon>
        <taxon>fabids</taxon>
        <taxon>Rosales</taxon>
        <taxon>Cannabaceae</taxon>
        <taxon>Cannabis</taxon>
    </lineage>
</organism>
<keyword evidence="2" id="KW-0813">Transport</keyword>
<protein>
    <recommendedName>
        <fullName evidence="6">Importin N-terminal domain-containing protein</fullName>
    </recommendedName>
</protein>
<dbReference type="GO" id="GO:0006611">
    <property type="term" value="P:protein export from nucleus"/>
    <property type="evidence" value="ECO:0007669"/>
    <property type="project" value="TreeGrafter"/>
</dbReference>
<dbReference type="EMBL" id="JAATIP010000284">
    <property type="protein sequence ID" value="KAF4354126.1"/>
    <property type="molecule type" value="Genomic_DNA"/>
</dbReference>
<dbReference type="GO" id="GO:0005635">
    <property type="term" value="C:nuclear envelope"/>
    <property type="evidence" value="ECO:0007669"/>
    <property type="project" value="TreeGrafter"/>
</dbReference>
<dbReference type="GO" id="GO:0005049">
    <property type="term" value="F:nuclear export signal receptor activity"/>
    <property type="evidence" value="ECO:0007669"/>
    <property type="project" value="TreeGrafter"/>
</dbReference>
<comment type="caution">
    <text evidence="7">The sequence shown here is derived from an EMBL/GenBank/DDBJ whole genome shotgun (WGS) entry which is preliminary data.</text>
</comment>
<dbReference type="Proteomes" id="UP000525078">
    <property type="component" value="Unassembled WGS sequence"/>
</dbReference>
<dbReference type="Gene3D" id="1.25.10.10">
    <property type="entry name" value="Leucine-rich Repeat Variant"/>
    <property type="match status" value="1"/>
</dbReference>
<accession>A0A7J6E702</accession>
<dbReference type="InterPro" id="IPR011989">
    <property type="entry name" value="ARM-like"/>
</dbReference>
<dbReference type="Pfam" id="PF03810">
    <property type="entry name" value="IBN_N"/>
    <property type="match status" value="1"/>
</dbReference>
<evidence type="ECO:0000313" key="7">
    <source>
        <dbReference type="EMBL" id="KAF4354126.1"/>
    </source>
</evidence>
<feature type="compositionally biased region" description="Basic residues" evidence="5">
    <location>
        <begin position="423"/>
        <end position="435"/>
    </location>
</feature>
<evidence type="ECO:0000313" key="8">
    <source>
        <dbReference type="Proteomes" id="UP000525078"/>
    </source>
</evidence>
<dbReference type="GO" id="GO:0005829">
    <property type="term" value="C:cytosol"/>
    <property type="evidence" value="ECO:0007669"/>
    <property type="project" value="TreeGrafter"/>
</dbReference>
<dbReference type="InterPro" id="IPR016024">
    <property type="entry name" value="ARM-type_fold"/>
</dbReference>
<dbReference type="GO" id="GO:0006606">
    <property type="term" value="P:protein import into nucleus"/>
    <property type="evidence" value="ECO:0007669"/>
    <property type="project" value="TreeGrafter"/>
</dbReference>
<sequence>MEMAAQISQLLNQTLSPDCGVVRVATEALDALSLLPPFPFSLLSITIEGENQGQKLAAATYLKNLTWRKIDEGVSKEFKDQLLRALLLVEQPLLKVLTEVFHIVVSADVVKQNSWPELVPDLRSAIQNSTLITNSAESNWNTINALTVLHALLRPFQYFLDPKLAKEPVPMQLEQISKEILVPLLSLFHQFVEKEIKVNTTRDGTEETEKTLLLISKCIYFAVRSHMPSSLAPLLPSVCHDLIDILGSLSFDYKATIESKYLMRLKTGKRSLQIFCALVTRHRKYSDKLMPRMIDSALNIVKHSKNISKLEFLQERIVSLAFDVISRVLETGPGWRLVAPHFSLLLETAIFPALVMNEKDITEWEEDADEFIRKNLPSDLDEVSGWKDDLFTARKSAINLLGVIAMSKVALDGPPVRTSSTSSKRKKGEKNKGNSRHSSIGELLVLPFLSKFPIPSGNNETGNLNNYFGVLMGYGSLIDFLREQEPRHITNLVQMRLLPLYRSSVCLPYLMAPANWVLGELASCLPEVREISADVYSSLLHALAVLDDGDTSCYPVRVSAAGAIAELLENEYLPPDWLPLLQVVIGRIGIDDEDSSVLFQLLSSVVEAGNENVAIHIPFIVSSLAGTISKCIPPNPEKPWPQMVEKGIAALAVIAQSWENSLSEESEDSSEKWASGRAAVGRSFSALLQQAWFTPAIPLKDDIDEVSTLSSINDASTLLRSIMLSVTESNAISKLKLPELLLLWANLIAEWNLWEESEDMSVFDCIQEVVSLQNRYKLKEFFVRPIPSPNQHVPKRSIIEGIGAFVSEAISQYPSAMWRACSCVHMLLTLPRDSVEIEGVMQSLAVAFSGVAFSRFNEFQSKPCSQWKPLLLSLTSCYLCCPDLVERSLNKDVNGALEIWASELSKICSRSNEACPTMESEIRLIVMALAKIIERHDSEAEELEETEEEFLNRYAKVAVALEEGTVMEEEEDLDDQDGDDDEIELGYLKDVDLQKVVLSIFERYHPILIQGQPMPTEIYTSFVDSFPQFNLFFQKL</sequence>
<feature type="region of interest" description="Disordered" evidence="5">
    <location>
        <begin position="414"/>
        <end position="437"/>
    </location>
</feature>
<evidence type="ECO:0000256" key="5">
    <source>
        <dbReference type="SAM" id="MobiDB-lite"/>
    </source>
</evidence>
<keyword evidence="4" id="KW-0175">Coiled coil</keyword>
<gene>
    <name evidence="7" type="ORF">F8388_004138</name>
</gene>
<dbReference type="InterPro" id="IPR001494">
    <property type="entry name" value="Importin-beta_N"/>
</dbReference>
<evidence type="ECO:0000259" key="6">
    <source>
        <dbReference type="Pfam" id="PF03810"/>
    </source>
</evidence>
<proteinExistence type="predicted"/>
<keyword evidence="3" id="KW-0539">Nucleus</keyword>
<evidence type="ECO:0000256" key="4">
    <source>
        <dbReference type="SAM" id="Coils"/>
    </source>
</evidence>
<evidence type="ECO:0000256" key="1">
    <source>
        <dbReference type="ARBA" id="ARBA00004123"/>
    </source>
</evidence>
<dbReference type="SUPFAM" id="SSF48371">
    <property type="entry name" value="ARM repeat"/>
    <property type="match status" value="1"/>
</dbReference>
<reference evidence="7 8" key="1">
    <citation type="journal article" date="2020" name="bioRxiv">
        <title>Sequence and annotation of 42 cannabis genomes reveals extensive copy number variation in cannabinoid synthesis and pathogen resistance genes.</title>
        <authorList>
            <person name="Mckernan K.J."/>
            <person name="Helbert Y."/>
            <person name="Kane L.T."/>
            <person name="Ebling H."/>
            <person name="Zhang L."/>
            <person name="Liu B."/>
            <person name="Eaton Z."/>
            <person name="Mclaughlin S."/>
            <person name="Kingan S."/>
            <person name="Baybayan P."/>
            <person name="Concepcion G."/>
            <person name="Jordan M."/>
            <person name="Riva A."/>
            <person name="Barbazuk W."/>
            <person name="Harkins T."/>
        </authorList>
    </citation>
    <scope>NUCLEOTIDE SEQUENCE [LARGE SCALE GENOMIC DNA]</scope>
    <source>
        <strain evidence="8">cv. Jamaican Lion 4</strain>
        <tissue evidence="7">Leaf</tissue>
    </source>
</reference>
<evidence type="ECO:0000256" key="3">
    <source>
        <dbReference type="ARBA" id="ARBA00023242"/>
    </source>
</evidence>
<feature type="domain" description="Importin N-terminal" evidence="6">
    <location>
        <begin position="25"/>
        <end position="86"/>
    </location>
</feature>
<dbReference type="AlphaFoldDB" id="A0A7J6E702"/>
<feature type="coiled-coil region" evidence="4">
    <location>
        <begin position="926"/>
        <end position="953"/>
    </location>
</feature>
<dbReference type="PANTHER" id="PTHR10997:SF29">
    <property type="entry name" value="ARM REPEAT SUPERFAMILY PROTEIN"/>
    <property type="match status" value="1"/>
</dbReference>